<organism evidence="15 16">
    <name type="scientific">Ascodesmis nigricans</name>
    <dbReference type="NCBI Taxonomy" id="341454"/>
    <lineage>
        <taxon>Eukaryota</taxon>
        <taxon>Fungi</taxon>
        <taxon>Dikarya</taxon>
        <taxon>Ascomycota</taxon>
        <taxon>Pezizomycotina</taxon>
        <taxon>Pezizomycetes</taxon>
        <taxon>Pezizales</taxon>
        <taxon>Ascodesmidaceae</taxon>
        <taxon>Ascodesmis</taxon>
    </lineage>
</organism>
<evidence type="ECO:0000256" key="11">
    <source>
        <dbReference type="ARBA" id="ARBA00023180"/>
    </source>
</evidence>
<dbReference type="Pfam" id="PF01663">
    <property type="entry name" value="Phosphodiest"/>
    <property type="match status" value="1"/>
</dbReference>
<reference evidence="15 16" key="1">
    <citation type="submission" date="2019-04" db="EMBL/GenBank/DDBJ databases">
        <title>Comparative genomics and transcriptomics to analyze fruiting body development in filamentous ascomycetes.</title>
        <authorList>
            <consortium name="DOE Joint Genome Institute"/>
            <person name="Lutkenhaus R."/>
            <person name="Traeger S."/>
            <person name="Breuer J."/>
            <person name="Kuo A."/>
            <person name="Lipzen A."/>
            <person name="Pangilinan J."/>
            <person name="Dilworth D."/>
            <person name="Sandor L."/>
            <person name="Poggeler S."/>
            <person name="Barry K."/>
            <person name="Grigoriev I.V."/>
            <person name="Nowrousian M."/>
        </authorList>
    </citation>
    <scope>NUCLEOTIDE SEQUENCE [LARGE SCALE GENOMIC DNA]</scope>
    <source>
        <strain evidence="15 16">CBS 389.68</strain>
    </source>
</reference>
<dbReference type="GO" id="GO:0006506">
    <property type="term" value="P:GPI anchor biosynthetic process"/>
    <property type="evidence" value="ECO:0007669"/>
    <property type="project" value="UniProtKB-UniPathway"/>
</dbReference>
<evidence type="ECO:0000313" key="15">
    <source>
        <dbReference type="EMBL" id="TGZ82080.1"/>
    </source>
</evidence>
<keyword evidence="16" id="KW-1185">Reference proteome</keyword>
<sequence length="906" mass="99975">MKSRSLPAWSTILALNLLLPVGILLFAKGFFPYKPFLPGLATFEENDGPAPKPPFKKLVFMVVDALRSDFVFAENSGFKFTQSLIRAGKAQPFTAHATSPTITMPRVKAITTGSVPGFLDMILSFAESDTSSTLATQDTWLAQVRARGGDLVMYGDDTWLRIFPGMFKRHDGTTSFFVSDFTEVDNNVTRHINDELRQDDWSVMIMHYLGLDHIGHKSGPRSPYMIPKQQEMDLIVEQIFTAIEEKEHLHDTLLVLLGDHGMNDAGNHGGSGEGETSPALVLMSPKFLGLRPEGEDEDEWLQSPVSPEDADGFQFYKTVEQSDIAPSLAGMLGVPISKNNLGVFIPDLLKLWKPKDRVHLMLQNARQLLAIATAAYPDFHKPWPSREHCHHPSSDVEEASCLWEEAIEYHEKWVNGGPISEGDVIFLMTKFASKCQSVLSGVASNYDLRFMGAGLAVMLISAGIAVSMAVKAVQKPTLAALSLTAMSIGYVIMMFASSFVEEEHHFWYWVASAWFMALFIKECRANSSGAAPIFILVILRLVRRWNQTGQKFAGAPDIANTFFPGHITILWGLIIATYTDILLKLLKRGFTRHPNRVLLCAFAFTVGISSLGFKISFAAQDAPDMVPFWLEKVVSTLQDMTLVTQARGAFVAIFGGMAYTLFESVFIPSKGPYLGQPASTVFHHFVTLFLITQTRPANIPLFLCFSLISSSLQSISSLTPTEISVSVLILQFVGYFCFGGTNAISSVDLSNAYNGVEGFNILVVGVLTFVSNWAGPVYWASHGAALLRRAIERDAGIASHPPSSLSATEDAKQSPVNEVKESFSSSQQDDGVTISYKPHVLLMTCFHAVAAGGVMAACWALRTHLFIWTVFSPKYLYAMVWTVLFQGLMNVGWGSVVWWISGNWIR</sequence>
<dbReference type="Gene3D" id="3.40.720.10">
    <property type="entry name" value="Alkaline Phosphatase, subunit A"/>
    <property type="match status" value="1"/>
</dbReference>
<comment type="function">
    <text evidence="12 13">Ethanolamine phosphate transferase involved in glycosylphosphatidylinositol-anchor biosynthesis. Transfers ethanolamine phosphate to the GPI second mannose.</text>
</comment>
<dbReference type="OrthoDB" id="272139at2759"/>
<feature type="transmembrane region" description="Helical" evidence="13">
    <location>
        <begin position="840"/>
        <end position="863"/>
    </location>
</feature>
<comment type="pathway">
    <text evidence="2 13">Glycolipid biosynthesis; glycosylphosphatidylinositol-anchor biosynthesis.</text>
</comment>
<keyword evidence="7 13" id="KW-0812">Transmembrane</keyword>
<dbReference type="CDD" id="cd16024">
    <property type="entry name" value="GPI_EPT_2"/>
    <property type="match status" value="1"/>
</dbReference>
<feature type="transmembrane region" description="Helical" evidence="13">
    <location>
        <begin position="506"/>
        <end position="523"/>
    </location>
</feature>
<feature type="transmembrane region" description="Helical" evidence="13">
    <location>
        <begin position="566"/>
        <end position="586"/>
    </location>
</feature>
<dbReference type="GO" id="GO:0051267">
    <property type="term" value="F:CP2 mannose-ethanolamine phosphotransferase activity"/>
    <property type="evidence" value="ECO:0007669"/>
    <property type="project" value="TreeGrafter"/>
</dbReference>
<comment type="similarity">
    <text evidence="3 13">Belongs to the PIGG/PIGN/PIGO family. PIGG subfamily.</text>
</comment>
<dbReference type="UniPathway" id="UPA00196"/>
<evidence type="ECO:0000259" key="14">
    <source>
        <dbReference type="Pfam" id="PF19316"/>
    </source>
</evidence>
<dbReference type="InterPro" id="IPR017850">
    <property type="entry name" value="Alkaline_phosphatase_core_sf"/>
</dbReference>
<dbReference type="AlphaFoldDB" id="A0A4S2MZ89"/>
<dbReference type="InterPro" id="IPR045687">
    <property type="entry name" value="PIGG/GPI7_C"/>
</dbReference>
<keyword evidence="10 13" id="KW-0472">Membrane</keyword>
<feature type="domain" description="GPI ethanolamine phosphate transferase 2 C-terminal" evidence="14">
    <location>
        <begin position="443"/>
        <end position="901"/>
    </location>
</feature>
<gene>
    <name evidence="15" type="ORF">EX30DRAFT_339984</name>
</gene>
<name>A0A4S2MZ89_9PEZI</name>
<dbReference type="InterPro" id="IPR002591">
    <property type="entry name" value="Phosphodiest/P_Trfase"/>
</dbReference>
<evidence type="ECO:0000256" key="8">
    <source>
        <dbReference type="ARBA" id="ARBA00022824"/>
    </source>
</evidence>
<evidence type="ECO:0000256" key="13">
    <source>
        <dbReference type="RuleBase" id="RU367106"/>
    </source>
</evidence>
<dbReference type="STRING" id="341454.A0A4S2MZ89"/>
<dbReference type="FunCoup" id="A0A4S2MZ89">
    <property type="interactions" value="465"/>
</dbReference>
<evidence type="ECO:0000256" key="10">
    <source>
        <dbReference type="ARBA" id="ARBA00023136"/>
    </source>
</evidence>
<evidence type="ECO:0000256" key="12">
    <source>
        <dbReference type="ARBA" id="ARBA00056729"/>
    </source>
</evidence>
<evidence type="ECO:0000256" key="9">
    <source>
        <dbReference type="ARBA" id="ARBA00022989"/>
    </source>
</evidence>
<evidence type="ECO:0000256" key="7">
    <source>
        <dbReference type="ARBA" id="ARBA00022692"/>
    </source>
</evidence>
<evidence type="ECO:0000256" key="4">
    <source>
        <dbReference type="ARBA" id="ARBA00020830"/>
    </source>
</evidence>
<feature type="transmembrane region" description="Helical" evidence="13">
    <location>
        <begin position="759"/>
        <end position="779"/>
    </location>
</feature>
<proteinExistence type="inferred from homology"/>
<dbReference type="SUPFAM" id="SSF53649">
    <property type="entry name" value="Alkaline phosphatase-like"/>
    <property type="match status" value="1"/>
</dbReference>
<feature type="transmembrane region" description="Helical" evidence="13">
    <location>
        <begin position="727"/>
        <end position="747"/>
    </location>
</feature>
<dbReference type="InterPro" id="IPR037674">
    <property type="entry name" value="PIG-G_N"/>
</dbReference>
<comment type="subcellular location">
    <subcellularLocation>
        <location evidence="1 13">Endoplasmic reticulum membrane</location>
        <topology evidence="1 13">Multi-pass membrane protein</topology>
    </subcellularLocation>
</comment>
<feature type="transmembrane region" description="Helical" evidence="13">
    <location>
        <begin position="875"/>
        <end position="900"/>
    </location>
</feature>
<evidence type="ECO:0000256" key="5">
    <source>
        <dbReference type="ARBA" id="ARBA00022502"/>
    </source>
</evidence>
<dbReference type="EMBL" id="ML220116">
    <property type="protein sequence ID" value="TGZ82080.1"/>
    <property type="molecule type" value="Genomic_DNA"/>
</dbReference>
<dbReference type="PANTHER" id="PTHR23072:SF0">
    <property type="entry name" value="GPI ETHANOLAMINE PHOSPHATE TRANSFERASE 2"/>
    <property type="match status" value="1"/>
</dbReference>
<evidence type="ECO:0000256" key="6">
    <source>
        <dbReference type="ARBA" id="ARBA00022679"/>
    </source>
</evidence>
<feature type="transmembrane region" description="Helical" evidence="13">
    <location>
        <begin position="598"/>
        <end position="620"/>
    </location>
</feature>
<dbReference type="GO" id="GO:0005789">
    <property type="term" value="C:endoplasmic reticulum membrane"/>
    <property type="evidence" value="ECO:0007669"/>
    <property type="project" value="UniProtKB-SubCell"/>
</dbReference>
<dbReference type="FunFam" id="3.40.720.10:FF:000045">
    <property type="entry name" value="GPI ethanolamine phosphate transferase 2"/>
    <property type="match status" value="1"/>
</dbReference>
<feature type="transmembrane region" description="Helical" evidence="13">
    <location>
        <begin position="530"/>
        <end position="546"/>
    </location>
</feature>
<keyword evidence="8 13" id="KW-0256">Endoplasmic reticulum</keyword>
<keyword evidence="5 13" id="KW-0337">GPI-anchor biosynthesis</keyword>
<feature type="transmembrane region" description="Helical" evidence="13">
    <location>
        <begin position="477"/>
        <end position="500"/>
    </location>
</feature>
<dbReference type="Proteomes" id="UP000298138">
    <property type="component" value="Unassembled WGS sequence"/>
</dbReference>
<dbReference type="PANTHER" id="PTHR23072">
    <property type="entry name" value="PHOSPHATIDYLINOSITOL GLYCAN-RELATED"/>
    <property type="match status" value="1"/>
</dbReference>
<keyword evidence="9 13" id="KW-1133">Transmembrane helix</keyword>
<accession>A0A4S2MZ89</accession>
<dbReference type="InParanoid" id="A0A4S2MZ89"/>
<dbReference type="InterPro" id="IPR039527">
    <property type="entry name" value="PIGG/GPI7"/>
</dbReference>
<evidence type="ECO:0000256" key="1">
    <source>
        <dbReference type="ARBA" id="ARBA00004477"/>
    </source>
</evidence>
<protein>
    <recommendedName>
        <fullName evidence="4 13">GPI ethanolamine phosphate transferase 2</fullName>
    </recommendedName>
</protein>
<keyword evidence="11" id="KW-0325">Glycoprotein</keyword>
<keyword evidence="6 13" id="KW-0808">Transferase</keyword>
<feature type="transmembrane region" description="Helical" evidence="13">
    <location>
        <begin position="450"/>
        <end position="470"/>
    </location>
</feature>
<feature type="transmembrane region" description="Helical" evidence="13">
    <location>
        <begin position="640"/>
        <end position="661"/>
    </location>
</feature>
<feature type="transmembrane region" description="Helical" evidence="13">
    <location>
        <begin position="12"/>
        <end position="31"/>
    </location>
</feature>
<evidence type="ECO:0000256" key="3">
    <source>
        <dbReference type="ARBA" id="ARBA00005315"/>
    </source>
</evidence>
<evidence type="ECO:0000256" key="2">
    <source>
        <dbReference type="ARBA" id="ARBA00004687"/>
    </source>
</evidence>
<dbReference type="Pfam" id="PF19316">
    <property type="entry name" value="PIGO_PIGG"/>
    <property type="match status" value="1"/>
</dbReference>
<evidence type="ECO:0000313" key="16">
    <source>
        <dbReference type="Proteomes" id="UP000298138"/>
    </source>
</evidence>